<keyword evidence="11" id="KW-1185">Reference proteome</keyword>
<dbReference type="STRING" id="54915.ADS79_26205"/>
<dbReference type="GO" id="GO:0008865">
    <property type="term" value="F:fructokinase activity"/>
    <property type="evidence" value="ECO:0007669"/>
    <property type="project" value="UniProtKB-ARBA"/>
</dbReference>
<evidence type="ECO:0000313" key="10">
    <source>
        <dbReference type="Proteomes" id="UP000036834"/>
    </source>
</evidence>
<evidence type="ECO:0000313" key="11">
    <source>
        <dbReference type="Proteomes" id="UP000319578"/>
    </source>
</evidence>
<evidence type="ECO:0000256" key="6">
    <source>
        <dbReference type="RuleBase" id="RU003704"/>
    </source>
</evidence>
<dbReference type="SUPFAM" id="SSF53613">
    <property type="entry name" value="Ribokinase-like"/>
    <property type="match status" value="1"/>
</dbReference>
<gene>
    <name evidence="9" type="ORF">ADS79_26205</name>
    <name evidence="8" type="ORF">BRE01_45180</name>
</gene>
<evidence type="ECO:0000313" key="8">
    <source>
        <dbReference type="EMBL" id="GED70816.1"/>
    </source>
</evidence>
<dbReference type="Pfam" id="PF00294">
    <property type="entry name" value="PfkB"/>
    <property type="match status" value="1"/>
</dbReference>
<dbReference type="PANTHER" id="PTHR43085:SF1">
    <property type="entry name" value="PSEUDOURIDINE KINASE-RELATED"/>
    <property type="match status" value="1"/>
</dbReference>
<dbReference type="OrthoDB" id="9813569at2"/>
<dbReference type="AlphaFoldDB" id="A0A0K9YKY0"/>
<dbReference type="PROSITE" id="PS00584">
    <property type="entry name" value="PFKB_KINASES_2"/>
    <property type="match status" value="1"/>
</dbReference>
<comment type="similarity">
    <text evidence="1 6">Belongs to the carbohydrate kinase PfkB family.</text>
</comment>
<keyword evidence="2 6" id="KW-0808">Transferase</keyword>
<dbReference type="InterPro" id="IPR029056">
    <property type="entry name" value="Ribokinase-like"/>
</dbReference>
<dbReference type="InterPro" id="IPR011611">
    <property type="entry name" value="PfkB_dom"/>
</dbReference>
<evidence type="ECO:0000313" key="9">
    <source>
        <dbReference type="EMBL" id="KNB69393.1"/>
    </source>
</evidence>
<dbReference type="CDD" id="cd01166">
    <property type="entry name" value="KdgK"/>
    <property type="match status" value="1"/>
</dbReference>
<name>A0A0K9YKY0_9BACL</name>
<keyword evidence="3" id="KW-0547">Nucleotide-binding</keyword>
<evidence type="ECO:0000256" key="4">
    <source>
        <dbReference type="ARBA" id="ARBA00022777"/>
    </source>
</evidence>
<keyword evidence="5" id="KW-0067">ATP-binding</keyword>
<dbReference type="PATRIC" id="fig|54915.3.peg.4411"/>
<dbReference type="GO" id="GO:0006000">
    <property type="term" value="P:fructose metabolic process"/>
    <property type="evidence" value="ECO:0007669"/>
    <property type="project" value="UniProtKB-ARBA"/>
</dbReference>
<dbReference type="InterPro" id="IPR050306">
    <property type="entry name" value="PfkB_Carbo_kinase"/>
</dbReference>
<dbReference type="PANTHER" id="PTHR43085">
    <property type="entry name" value="HEXOKINASE FAMILY MEMBER"/>
    <property type="match status" value="1"/>
</dbReference>
<reference evidence="10" key="1">
    <citation type="submission" date="2015-07" db="EMBL/GenBank/DDBJ databases">
        <title>Genome sequencing project for genomic taxonomy and phylogenomics of Bacillus-like bacteria.</title>
        <authorList>
            <person name="Liu B."/>
            <person name="Wang J."/>
            <person name="Zhu Y."/>
            <person name="Liu G."/>
            <person name="Chen Q."/>
            <person name="Chen Z."/>
            <person name="Lan J."/>
            <person name="Che J."/>
            <person name="Ge C."/>
            <person name="Shi H."/>
            <person name="Pan Z."/>
            <person name="Liu X."/>
        </authorList>
    </citation>
    <scope>NUCLEOTIDE SEQUENCE [LARGE SCALE GENOMIC DNA]</scope>
    <source>
        <strain evidence="10">DSM 9887</strain>
    </source>
</reference>
<reference evidence="8 11" key="3">
    <citation type="submission" date="2019-06" db="EMBL/GenBank/DDBJ databases">
        <title>Whole genome shotgun sequence of Brevibacillus reuszeri NBRC 15719.</title>
        <authorList>
            <person name="Hosoyama A."/>
            <person name="Uohara A."/>
            <person name="Ohji S."/>
            <person name="Ichikawa N."/>
        </authorList>
    </citation>
    <scope>NUCLEOTIDE SEQUENCE [LARGE SCALE GENOMIC DNA]</scope>
    <source>
        <strain evidence="8 11">NBRC 15719</strain>
    </source>
</reference>
<dbReference type="InterPro" id="IPR002139">
    <property type="entry name" value="Ribo/fructo_kinase"/>
</dbReference>
<reference evidence="9" key="2">
    <citation type="submission" date="2015-07" db="EMBL/GenBank/DDBJ databases">
        <title>MeaNS - Measles Nucleotide Surveillance Program.</title>
        <authorList>
            <person name="Tran T."/>
            <person name="Druce J."/>
        </authorList>
    </citation>
    <scope>NUCLEOTIDE SEQUENCE</scope>
    <source>
        <strain evidence="9">DSM 9887</strain>
    </source>
</reference>
<protein>
    <submittedName>
        <fullName evidence="9">2-dehydro-3-deoxygluconokinase</fullName>
    </submittedName>
</protein>
<evidence type="ECO:0000256" key="2">
    <source>
        <dbReference type="ARBA" id="ARBA00022679"/>
    </source>
</evidence>
<dbReference type="PRINTS" id="PR00990">
    <property type="entry name" value="RIBOKINASE"/>
</dbReference>
<evidence type="ECO:0000256" key="1">
    <source>
        <dbReference type="ARBA" id="ARBA00010688"/>
    </source>
</evidence>
<dbReference type="Gene3D" id="3.40.1190.20">
    <property type="match status" value="1"/>
</dbReference>
<comment type="caution">
    <text evidence="9">The sequence shown here is derived from an EMBL/GenBank/DDBJ whole genome shotgun (WGS) entry which is preliminary data.</text>
</comment>
<dbReference type="EMBL" id="LGIQ01000011">
    <property type="protein sequence ID" value="KNB69393.1"/>
    <property type="molecule type" value="Genomic_DNA"/>
</dbReference>
<accession>A0A0K9YKY0</accession>
<evidence type="ECO:0000256" key="5">
    <source>
        <dbReference type="ARBA" id="ARBA00022840"/>
    </source>
</evidence>
<evidence type="ECO:0000259" key="7">
    <source>
        <dbReference type="Pfam" id="PF00294"/>
    </source>
</evidence>
<proteinExistence type="inferred from homology"/>
<sequence length="314" mass="34369">MDVVTIGETMVLLTPGSVGPLRYVTKFEKTIGGAESNVAIALARLGHAAGWVSRLGDDEFGLYVRNFIRGEGVDTSRVVFDEKYPTAVFFKERQANNEPKVYYYRKGSAASELTPDDLDESYIAGAKFLHLTGITAALSSSCRAMMDRAIEIARAHQLTVVFDPNIRLKLWSKEEAREVLMDISSRCDIVMPGIEEGEIMTGETEPEKIAARLLENGAKVVVLKLGEKGAFYATQDSVEYVPGYPVHEIVDPIGAGDGFAAGFLSGLLRGWSLSKAVMLGNRVGAFALSVVGDVEGYPFWNRIAPHDERKEVLR</sequence>
<dbReference type="Proteomes" id="UP000036834">
    <property type="component" value="Unassembled WGS sequence"/>
</dbReference>
<dbReference type="EMBL" id="BJON01000018">
    <property type="protein sequence ID" value="GED70816.1"/>
    <property type="molecule type" value="Genomic_DNA"/>
</dbReference>
<dbReference type="GO" id="GO:0005524">
    <property type="term" value="F:ATP binding"/>
    <property type="evidence" value="ECO:0007669"/>
    <property type="project" value="UniProtKB-KW"/>
</dbReference>
<feature type="domain" description="Carbohydrate kinase PfkB" evidence="7">
    <location>
        <begin position="2"/>
        <end position="295"/>
    </location>
</feature>
<dbReference type="InterPro" id="IPR002173">
    <property type="entry name" value="Carboh/pur_kinase_PfkB_CS"/>
</dbReference>
<dbReference type="RefSeq" id="WP_049741400.1">
    <property type="nucleotide sequence ID" value="NZ_BJON01000018.1"/>
</dbReference>
<organism evidence="9 10">
    <name type="scientific">Brevibacillus reuszeri</name>
    <dbReference type="NCBI Taxonomy" id="54915"/>
    <lineage>
        <taxon>Bacteria</taxon>
        <taxon>Bacillati</taxon>
        <taxon>Bacillota</taxon>
        <taxon>Bacilli</taxon>
        <taxon>Bacillales</taxon>
        <taxon>Paenibacillaceae</taxon>
        <taxon>Brevibacillus</taxon>
    </lineage>
</organism>
<keyword evidence="4 6" id="KW-0418">Kinase</keyword>
<evidence type="ECO:0000256" key="3">
    <source>
        <dbReference type="ARBA" id="ARBA00022741"/>
    </source>
</evidence>
<dbReference type="Proteomes" id="UP000319578">
    <property type="component" value="Unassembled WGS sequence"/>
</dbReference>